<dbReference type="CDD" id="cd07043">
    <property type="entry name" value="STAS_anti-anti-sigma_factors"/>
    <property type="match status" value="1"/>
</dbReference>
<dbReference type="Pfam" id="PF01740">
    <property type="entry name" value="STAS"/>
    <property type="match status" value="1"/>
</dbReference>
<evidence type="ECO:0000259" key="3">
    <source>
        <dbReference type="PROSITE" id="PS50801"/>
    </source>
</evidence>
<dbReference type="EMBL" id="BAAAUV010000006">
    <property type="protein sequence ID" value="GAA3209376.1"/>
    <property type="molecule type" value="Genomic_DNA"/>
</dbReference>
<dbReference type="InterPro" id="IPR003658">
    <property type="entry name" value="Anti-sigma_ant"/>
</dbReference>
<name>A0ABP6QDD2_9ACTN</name>
<dbReference type="SUPFAM" id="SSF52091">
    <property type="entry name" value="SpoIIaa-like"/>
    <property type="match status" value="1"/>
</dbReference>
<dbReference type="NCBIfam" id="TIGR00377">
    <property type="entry name" value="ant_ant_sig"/>
    <property type="match status" value="1"/>
</dbReference>
<comment type="caution">
    <text evidence="4">The sequence shown here is derived from an EMBL/GenBank/DDBJ whole genome shotgun (WGS) entry which is preliminary data.</text>
</comment>
<dbReference type="InterPro" id="IPR002645">
    <property type="entry name" value="STAS_dom"/>
</dbReference>
<dbReference type="PANTHER" id="PTHR33495">
    <property type="entry name" value="ANTI-SIGMA FACTOR ANTAGONIST TM_1081-RELATED-RELATED"/>
    <property type="match status" value="1"/>
</dbReference>
<dbReference type="Proteomes" id="UP001501237">
    <property type="component" value="Unassembled WGS sequence"/>
</dbReference>
<evidence type="ECO:0000313" key="4">
    <source>
        <dbReference type="EMBL" id="GAA3209376.1"/>
    </source>
</evidence>
<proteinExistence type="inferred from homology"/>
<dbReference type="InterPro" id="IPR036513">
    <property type="entry name" value="STAS_dom_sf"/>
</dbReference>
<reference evidence="5" key="1">
    <citation type="journal article" date="2019" name="Int. J. Syst. Evol. Microbiol.">
        <title>The Global Catalogue of Microorganisms (GCM) 10K type strain sequencing project: providing services to taxonomists for standard genome sequencing and annotation.</title>
        <authorList>
            <consortium name="The Broad Institute Genomics Platform"/>
            <consortium name="The Broad Institute Genome Sequencing Center for Infectious Disease"/>
            <person name="Wu L."/>
            <person name="Ma J."/>
        </authorList>
    </citation>
    <scope>NUCLEOTIDE SEQUENCE [LARGE SCALE GENOMIC DNA]</scope>
    <source>
        <strain evidence="5">JCM 9377</strain>
    </source>
</reference>
<evidence type="ECO:0000256" key="1">
    <source>
        <dbReference type="ARBA" id="ARBA00009013"/>
    </source>
</evidence>
<gene>
    <name evidence="4" type="ORF">GCM10010468_26750</name>
</gene>
<dbReference type="PANTHER" id="PTHR33495:SF2">
    <property type="entry name" value="ANTI-SIGMA FACTOR ANTAGONIST TM_1081-RELATED"/>
    <property type="match status" value="1"/>
</dbReference>
<sequence>MTKLWIDDGGEGSFAVVSLTGELWHETVGAAEAHLMERVAGGGAVRLVLDLERLSFLDSAGVSMIAKTVRAVRGVGGTLLLVVPDGTQPRRVLAITGMDHQVRVLDALGKAVAEERPG</sequence>
<evidence type="ECO:0000313" key="5">
    <source>
        <dbReference type="Proteomes" id="UP001501237"/>
    </source>
</evidence>
<organism evidence="4 5">
    <name type="scientific">Actinocorallia longicatena</name>
    <dbReference type="NCBI Taxonomy" id="111803"/>
    <lineage>
        <taxon>Bacteria</taxon>
        <taxon>Bacillati</taxon>
        <taxon>Actinomycetota</taxon>
        <taxon>Actinomycetes</taxon>
        <taxon>Streptosporangiales</taxon>
        <taxon>Thermomonosporaceae</taxon>
        <taxon>Actinocorallia</taxon>
    </lineage>
</organism>
<accession>A0ABP6QDD2</accession>
<dbReference type="PROSITE" id="PS50801">
    <property type="entry name" value="STAS"/>
    <property type="match status" value="1"/>
</dbReference>
<evidence type="ECO:0000256" key="2">
    <source>
        <dbReference type="RuleBase" id="RU003749"/>
    </source>
</evidence>
<keyword evidence="5" id="KW-1185">Reference proteome</keyword>
<feature type="domain" description="STAS" evidence="3">
    <location>
        <begin position="16"/>
        <end position="115"/>
    </location>
</feature>
<dbReference type="Gene3D" id="3.30.750.24">
    <property type="entry name" value="STAS domain"/>
    <property type="match status" value="1"/>
</dbReference>
<dbReference type="RefSeq" id="WP_344827156.1">
    <property type="nucleotide sequence ID" value="NZ_BAAAUV010000006.1"/>
</dbReference>
<comment type="similarity">
    <text evidence="1 2">Belongs to the anti-sigma-factor antagonist family.</text>
</comment>
<protein>
    <recommendedName>
        <fullName evidence="2">Anti-sigma factor antagonist</fullName>
    </recommendedName>
</protein>